<dbReference type="AlphaFoldDB" id="A0A2P1P9K8"/>
<evidence type="ECO:0000313" key="1">
    <source>
        <dbReference type="EMBL" id="AVP87935.1"/>
    </source>
</evidence>
<organism evidence="1 2">
    <name type="scientific">Candidatus Phycorickettsia trachydisci</name>
    <dbReference type="NCBI Taxonomy" id="2115978"/>
    <lineage>
        <taxon>Bacteria</taxon>
        <taxon>Pseudomonadati</taxon>
        <taxon>Pseudomonadota</taxon>
        <taxon>Alphaproteobacteria</taxon>
        <taxon>Rickettsiales</taxon>
        <taxon>Rickettsiaceae</taxon>
        <taxon>Candidatus Phycorickettsia</taxon>
    </lineage>
</organism>
<dbReference type="EMBL" id="CP027845">
    <property type="protein sequence ID" value="AVP87935.1"/>
    <property type="molecule type" value="Genomic_DNA"/>
</dbReference>
<gene>
    <name evidence="1" type="ORF">phytr_10070</name>
</gene>
<accession>A0A2P1P9K8</accession>
<dbReference type="KEGG" id="ptc:phytr_10070"/>
<name>A0A2P1P9K8_9RICK</name>
<reference evidence="1 2" key="1">
    <citation type="submission" date="2018-03" db="EMBL/GenBank/DDBJ databases">
        <title>A gene transfer event suggests a long-term partnership between eustigmatophyte algae and a novel lineage of endosymbiotic bacteria.</title>
        <authorList>
            <person name="Yurchenko T."/>
            <person name="Sevcikova T."/>
            <person name="Pribyl P."/>
            <person name="El Karkouri K."/>
            <person name="Klimes V."/>
            <person name="Amaral R."/>
            <person name="Zbrankova V."/>
            <person name="Kim E."/>
            <person name="Raoult D."/>
            <person name="Santos L.M.A."/>
            <person name="Elias M."/>
        </authorList>
    </citation>
    <scope>NUCLEOTIDE SEQUENCE [LARGE SCALE GENOMIC DNA]</scope>
    <source>
        <strain evidence="1">CCALA 838</strain>
    </source>
</reference>
<sequence length="100" mass="12428">MIFKYILNFIMDAFYSQMLNYMGLNHKYIWSEEDIRKMLLFYKIDQNYKIKKYIIYKKQQILFSEITNTAWKVLIHTWVQRDKGTKRAHYEIEPLHLVQI</sequence>
<proteinExistence type="predicted"/>
<keyword evidence="2" id="KW-1185">Reference proteome</keyword>
<protein>
    <submittedName>
        <fullName evidence="1">Uncharacterized protein</fullName>
    </submittedName>
</protein>
<dbReference type="Proteomes" id="UP000241762">
    <property type="component" value="Chromosome"/>
</dbReference>
<evidence type="ECO:0000313" key="2">
    <source>
        <dbReference type="Proteomes" id="UP000241762"/>
    </source>
</evidence>